<evidence type="ECO:0008006" key="6">
    <source>
        <dbReference type="Google" id="ProtNLM"/>
    </source>
</evidence>
<dbReference type="Pfam" id="PF01757">
    <property type="entry name" value="Acyl_transf_3"/>
    <property type="match status" value="1"/>
</dbReference>
<reference evidence="4" key="2">
    <citation type="submission" date="2021-04" db="EMBL/GenBank/DDBJ databases">
        <title>Genome-wide patterns of bracovirus chromosomal integration into multiple host tissues during parasitism.</title>
        <authorList>
            <person name="Chebbi M.A.C."/>
        </authorList>
    </citation>
    <scope>NUCLEOTIDE SEQUENCE</scope>
    <source>
        <tissue evidence="4">Whole body</tissue>
    </source>
</reference>
<proteinExistence type="predicted"/>
<feature type="transmembrane region" description="Helical" evidence="1">
    <location>
        <begin position="232"/>
        <end position="251"/>
    </location>
</feature>
<comment type="caution">
    <text evidence="4">The sequence shown here is derived from an EMBL/GenBank/DDBJ whole genome shotgun (WGS) entry which is preliminary data.</text>
</comment>
<dbReference type="InterPro" id="IPR006621">
    <property type="entry name" value="Nose-resist-to-fluoxetine_N"/>
</dbReference>
<evidence type="ECO:0000259" key="3">
    <source>
        <dbReference type="Pfam" id="PF20146"/>
    </source>
</evidence>
<keyword evidence="1" id="KW-0812">Transmembrane</keyword>
<organism evidence="4 5">
    <name type="scientific">Cotesia typhae</name>
    <dbReference type="NCBI Taxonomy" id="2053667"/>
    <lineage>
        <taxon>Eukaryota</taxon>
        <taxon>Metazoa</taxon>
        <taxon>Ecdysozoa</taxon>
        <taxon>Arthropoda</taxon>
        <taxon>Hexapoda</taxon>
        <taxon>Insecta</taxon>
        <taxon>Pterygota</taxon>
        <taxon>Neoptera</taxon>
        <taxon>Endopterygota</taxon>
        <taxon>Hymenoptera</taxon>
        <taxon>Apocrita</taxon>
        <taxon>Ichneumonoidea</taxon>
        <taxon>Braconidae</taxon>
        <taxon>Microgastrinae</taxon>
        <taxon>Cotesia</taxon>
    </lineage>
</organism>
<evidence type="ECO:0000313" key="4">
    <source>
        <dbReference type="EMBL" id="KAG8033828.1"/>
    </source>
</evidence>
<keyword evidence="1" id="KW-0472">Membrane</keyword>
<sequence>MIVIGFNNCLVFDASTKYPDGIITGYTRHFGNFDGCYDLKTSIPRYKFDIETEDEEINGRYCLVKIEYHKMNTFNDRKGSYTLEFDTNDSVWEAIKEKGDFRRVKRYILELALCVPDSCGTVDIKQALAEPLKEIGRENDIFIDITIKGDCQAQNDKTKLSTVAKIYCYTILSLVLLVIASTWYDSTMKSEKEKEKENSMALDLFICFSARRNYRSIAKATYSHPGLDSIHIFRVMFMIMVIFGHRSMQYYTNPTMNSYALEFSYTLPISILLYNGPIIVEAFFGFGGLLLAYYALMELDKKGKIDFIKAIVFRYIRLTPPYAVLIMFIALILPHLGSGPYWSLKVGLESESCSNNWWANLLYINNYVNTNKLCMFQSWYLSTDYHLYILSLFIIYAFWKMPRRLGYSFLIGIILIGCIIPFSLTYFYGIQPMFRGLPFMQEVREDDYFVHHYIKTHERLTSYFIGVLGGAIIYDHRKSLWKLPKVMSHILYLFCWVVAVSSLYLGLKYYNPNEHPSKLETSLYASLNRPGFAFGIVSGAVVLTVGEGLEQLQRFHQPSWAQPISKLTYGAFLVHNINQVYDIGVRRNAQVFAIHNMVWDLIPDIVLSFFLSFVIAMVIEGPFRNIEKRLLRKEVKKSKNQEKCN</sequence>
<feature type="transmembrane region" description="Helical" evidence="1">
    <location>
        <begin position="605"/>
        <end position="623"/>
    </location>
</feature>
<keyword evidence="1" id="KW-1133">Transmembrane helix</keyword>
<reference evidence="4" key="1">
    <citation type="submission" date="2020-03" db="EMBL/GenBank/DDBJ databases">
        <authorList>
            <person name="Chebbi M.A."/>
            <person name="Drezen J.M."/>
        </authorList>
    </citation>
    <scope>NUCLEOTIDE SEQUENCE</scope>
    <source>
        <tissue evidence="4">Whole body</tissue>
    </source>
</reference>
<evidence type="ECO:0000313" key="5">
    <source>
        <dbReference type="Proteomes" id="UP000729913"/>
    </source>
</evidence>
<keyword evidence="5" id="KW-1185">Reference proteome</keyword>
<feature type="transmembrane region" description="Helical" evidence="1">
    <location>
        <begin position="489"/>
        <end position="507"/>
    </location>
</feature>
<feature type="transmembrane region" description="Helical" evidence="1">
    <location>
        <begin position="527"/>
        <end position="546"/>
    </location>
</feature>
<feature type="transmembrane region" description="Helical" evidence="1">
    <location>
        <begin position="315"/>
        <end position="336"/>
    </location>
</feature>
<dbReference type="Proteomes" id="UP000729913">
    <property type="component" value="Unassembled WGS sequence"/>
</dbReference>
<dbReference type="Pfam" id="PF20146">
    <property type="entry name" value="NRF"/>
    <property type="match status" value="1"/>
</dbReference>
<dbReference type="PANTHER" id="PTHR11161">
    <property type="entry name" value="O-ACYLTRANSFERASE"/>
    <property type="match status" value="1"/>
</dbReference>
<evidence type="ECO:0000259" key="2">
    <source>
        <dbReference type="Pfam" id="PF01757"/>
    </source>
</evidence>
<evidence type="ECO:0000256" key="1">
    <source>
        <dbReference type="SAM" id="Phobius"/>
    </source>
</evidence>
<feature type="transmembrane region" description="Helical" evidence="1">
    <location>
        <begin position="379"/>
        <end position="399"/>
    </location>
</feature>
<accession>A0A8J5V639</accession>
<feature type="transmembrane region" description="Helical" evidence="1">
    <location>
        <begin position="164"/>
        <end position="184"/>
    </location>
</feature>
<dbReference type="GO" id="GO:0016747">
    <property type="term" value="F:acyltransferase activity, transferring groups other than amino-acyl groups"/>
    <property type="evidence" value="ECO:0007669"/>
    <property type="project" value="InterPro"/>
</dbReference>
<gene>
    <name evidence="4" type="ORF">G9C98_008309</name>
</gene>
<dbReference type="AlphaFoldDB" id="A0A8J5V639"/>
<dbReference type="InterPro" id="IPR052728">
    <property type="entry name" value="O2_lipid_transport_reg"/>
</dbReference>
<feature type="transmembrane region" description="Helical" evidence="1">
    <location>
        <begin position="271"/>
        <end position="294"/>
    </location>
</feature>
<dbReference type="InterPro" id="IPR002656">
    <property type="entry name" value="Acyl_transf_3_dom"/>
</dbReference>
<feature type="transmembrane region" description="Helical" evidence="1">
    <location>
        <begin position="406"/>
        <end position="430"/>
    </location>
</feature>
<name>A0A8J5V639_9HYME</name>
<feature type="domain" description="Nose resistant-to-fluoxetine protein N-terminal" evidence="3">
    <location>
        <begin position="11"/>
        <end position="127"/>
    </location>
</feature>
<feature type="domain" description="Acyltransferase 3" evidence="2">
    <location>
        <begin position="229"/>
        <end position="619"/>
    </location>
</feature>
<dbReference type="PANTHER" id="PTHR11161:SF71">
    <property type="entry name" value="NOSE RESISTANT-TO-FLUOXETINE PROTEIN N-TERMINAL DOMAIN-CONTAINING PROTEIN"/>
    <property type="match status" value="1"/>
</dbReference>
<dbReference type="EMBL" id="JAAOIC020000072">
    <property type="protein sequence ID" value="KAG8033828.1"/>
    <property type="molecule type" value="Genomic_DNA"/>
</dbReference>
<dbReference type="OrthoDB" id="10006435at2759"/>
<protein>
    <recommendedName>
        <fullName evidence="6">Acyltransferase 3 domain-containing protein</fullName>
    </recommendedName>
</protein>